<dbReference type="SUPFAM" id="SSF63411">
    <property type="entry name" value="LuxS/MPP-like metallohydrolase"/>
    <property type="match status" value="1"/>
</dbReference>
<gene>
    <name evidence="1" type="ORF">MENT_LOCUS14799</name>
</gene>
<dbReference type="InterPro" id="IPR011249">
    <property type="entry name" value="Metalloenz_LuxS/M16"/>
</dbReference>
<dbReference type="PANTHER" id="PTHR43016">
    <property type="entry name" value="PRESEQUENCE PROTEASE"/>
    <property type="match status" value="1"/>
</dbReference>
<organism evidence="1 2">
    <name type="scientific">Meloidogyne enterolobii</name>
    <name type="common">Root-knot nematode worm</name>
    <name type="synonym">Meloidogyne mayaguensis</name>
    <dbReference type="NCBI Taxonomy" id="390850"/>
    <lineage>
        <taxon>Eukaryota</taxon>
        <taxon>Metazoa</taxon>
        <taxon>Ecdysozoa</taxon>
        <taxon>Nematoda</taxon>
        <taxon>Chromadorea</taxon>
        <taxon>Rhabditida</taxon>
        <taxon>Tylenchina</taxon>
        <taxon>Tylenchomorpha</taxon>
        <taxon>Tylenchoidea</taxon>
        <taxon>Meloidogynidae</taxon>
        <taxon>Meloidogyninae</taxon>
        <taxon>Meloidogyne</taxon>
    </lineage>
</organism>
<proteinExistence type="predicted"/>
<reference evidence="1 2" key="1">
    <citation type="submission" date="2020-08" db="EMBL/GenBank/DDBJ databases">
        <authorList>
            <person name="Koutsovoulos G."/>
            <person name="Danchin GJ E."/>
        </authorList>
    </citation>
    <scope>NUCLEOTIDE SEQUENCE [LARGE SCALE GENOMIC DNA]</scope>
</reference>
<dbReference type="OrthoDB" id="5809639at2759"/>
<name>A0A6V7UNQ8_MELEN</name>
<evidence type="ECO:0000313" key="1">
    <source>
        <dbReference type="EMBL" id="CAD2161381.1"/>
    </source>
</evidence>
<protein>
    <submittedName>
        <fullName evidence="1">Uncharacterized protein</fullName>
    </submittedName>
</protein>
<dbReference type="Gene3D" id="3.30.830.10">
    <property type="entry name" value="Metalloenzyme, LuxS/M16 peptidase-like"/>
    <property type="match status" value="1"/>
</dbReference>
<dbReference type="PANTHER" id="PTHR43016:SF16">
    <property type="entry name" value="METALLOPROTEASE, PUTATIVE (AFU_ORTHOLOGUE AFUA_4G07610)-RELATED"/>
    <property type="match status" value="1"/>
</dbReference>
<comment type="caution">
    <text evidence="1">The sequence shown here is derived from an EMBL/GenBank/DDBJ whole genome shotgun (WGS) entry which is preliminary data.</text>
</comment>
<dbReference type="AlphaFoldDB" id="A0A6V7UNQ8"/>
<sequence length="93" mass="10830">MDQITIELNKNFSTTIYRSKKTKLCVAVTNNGSPIIKGQIIFATEASDDRGIGHMVEHLVFMRSKKYPYKGFLDTVLNLYERWHQILIIFYSK</sequence>
<accession>A0A6V7UNQ8</accession>
<evidence type="ECO:0000313" key="2">
    <source>
        <dbReference type="Proteomes" id="UP000580250"/>
    </source>
</evidence>
<dbReference type="GO" id="GO:0046872">
    <property type="term" value="F:metal ion binding"/>
    <property type="evidence" value="ECO:0007669"/>
    <property type="project" value="InterPro"/>
</dbReference>
<dbReference type="EMBL" id="CAJEWN010000085">
    <property type="protein sequence ID" value="CAD2161381.1"/>
    <property type="molecule type" value="Genomic_DNA"/>
</dbReference>
<dbReference type="Proteomes" id="UP000580250">
    <property type="component" value="Unassembled WGS sequence"/>
</dbReference>